<protein>
    <recommendedName>
        <fullName evidence="3">Sulfatase</fullName>
    </recommendedName>
</protein>
<accession>A0A1I2U6Q4</accession>
<name>A0A1I2U6Q4_9EURY</name>
<dbReference type="Proteomes" id="UP000198876">
    <property type="component" value="Unassembled WGS sequence"/>
</dbReference>
<evidence type="ECO:0000313" key="2">
    <source>
        <dbReference type="Proteomes" id="UP000198876"/>
    </source>
</evidence>
<dbReference type="InterPro" id="IPR017850">
    <property type="entry name" value="Alkaline_phosphatase_core_sf"/>
</dbReference>
<evidence type="ECO:0008006" key="3">
    <source>
        <dbReference type="Google" id="ProtNLM"/>
    </source>
</evidence>
<evidence type="ECO:0000313" key="1">
    <source>
        <dbReference type="EMBL" id="SFG72693.1"/>
    </source>
</evidence>
<organism evidence="1 2">
    <name type="scientific">Halopelagius inordinatus</name>
    <dbReference type="NCBI Taxonomy" id="553467"/>
    <lineage>
        <taxon>Archaea</taxon>
        <taxon>Methanobacteriati</taxon>
        <taxon>Methanobacteriota</taxon>
        <taxon>Stenosarchaea group</taxon>
        <taxon>Halobacteria</taxon>
        <taxon>Halobacteriales</taxon>
        <taxon>Haloferacaceae</taxon>
    </lineage>
</organism>
<proteinExistence type="predicted"/>
<keyword evidence="2" id="KW-1185">Reference proteome</keyword>
<dbReference type="Gene3D" id="3.40.720.10">
    <property type="entry name" value="Alkaline Phosphatase, subunit A"/>
    <property type="match status" value="1"/>
</dbReference>
<dbReference type="AlphaFoldDB" id="A0A1I2U6Q4"/>
<reference evidence="2" key="1">
    <citation type="submission" date="2016-10" db="EMBL/GenBank/DDBJ databases">
        <authorList>
            <person name="Varghese N."/>
            <person name="Submissions S."/>
        </authorList>
    </citation>
    <scope>NUCLEOTIDE SEQUENCE [LARGE SCALE GENOMIC DNA]</scope>
    <source>
        <strain evidence="2">CGMCC 1.7739</strain>
    </source>
</reference>
<dbReference type="OrthoDB" id="100846at2157"/>
<dbReference type="RefSeq" id="WP_092893184.1">
    <property type="nucleotide sequence ID" value="NZ_FOOQ01000003.1"/>
</dbReference>
<sequence length="311" mass="36356">MTYSLSNLREVRDDPTLALRELNRLYYTRGRTRDYNTDAPNVFDEDWDNLLILDACRHDAFERVLPEFELPGTFGHRYSRGASTIEFLRANLTERDLSDTVYITATSMLYRLMVLNDEIDHNLHAVVDVWEDAIDVGEWGVRPERMAKRVQEIQQEYPQKRLVVHFIQPHIPFIGEFGSEQFDDELVWRKMRQRGLDASDDDLWRAYMENLRLAMPSVEELLHALPGRSVVTADHGQLIGDRVFPVPFKEYGHPTGIYCEELVKVPWHAHENGPRKRIVAEKSTGDQYERKDKEELDSKAEAHLRNLGYLQ</sequence>
<gene>
    <name evidence="1" type="ORF">SAMN04488063_2800</name>
</gene>
<dbReference type="EMBL" id="FOOQ01000003">
    <property type="protein sequence ID" value="SFG72693.1"/>
    <property type="molecule type" value="Genomic_DNA"/>
</dbReference>